<dbReference type="Proteomes" id="UP000019478">
    <property type="component" value="Unassembled WGS sequence"/>
</dbReference>
<proteinExistence type="predicted"/>
<evidence type="ECO:0000313" key="2">
    <source>
        <dbReference type="Proteomes" id="UP000019478"/>
    </source>
</evidence>
<dbReference type="HOGENOM" id="CLU_048785_0_0_1"/>
<protein>
    <recommendedName>
        <fullName evidence="3">Letm1 RBD domain-containing protein</fullName>
    </recommendedName>
</protein>
<dbReference type="GeneID" id="19167132"/>
<reference evidence="1 2" key="1">
    <citation type="submission" date="2013-03" db="EMBL/GenBank/DDBJ databases">
        <title>The Genome Sequence of Capronia epimyces CBS 606.96.</title>
        <authorList>
            <consortium name="The Broad Institute Genomics Platform"/>
            <person name="Cuomo C."/>
            <person name="de Hoog S."/>
            <person name="Gorbushina A."/>
            <person name="Walker B."/>
            <person name="Young S.K."/>
            <person name="Zeng Q."/>
            <person name="Gargeya S."/>
            <person name="Fitzgerald M."/>
            <person name="Haas B."/>
            <person name="Abouelleil A."/>
            <person name="Allen A.W."/>
            <person name="Alvarado L."/>
            <person name="Arachchi H.M."/>
            <person name="Berlin A.M."/>
            <person name="Chapman S.B."/>
            <person name="Gainer-Dewar J."/>
            <person name="Goldberg J."/>
            <person name="Griggs A."/>
            <person name="Gujja S."/>
            <person name="Hansen M."/>
            <person name="Howarth C."/>
            <person name="Imamovic A."/>
            <person name="Ireland A."/>
            <person name="Larimer J."/>
            <person name="McCowan C."/>
            <person name="Murphy C."/>
            <person name="Pearson M."/>
            <person name="Poon T.W."/>
            <person name="Priest M."/>
            <person name="Roberts A."/>
            <person name="Saif S."/>
            <person name="Shea T."/>
            <person name="Sisk P."/>
            <person name="Sykes S."/>
            <person name="Wortman J."/>
            <person name="Nusbaum C."/>
            <person name="Birren B."/>
        </authorList>
    </citation>
    <scope>NUCLEOTIDE SEQUENCE [LARGE SCALE GENOMIC DNA]</scope>
    <source>
        <strain evidence="1 2">CBS 606.96</strain>
    </source>
</reference>
<dbReference type="AlphaFoldDB" id="W9YJU0"/>
<sequence>MSTNLPQCRRAVTFLHQKPCGRHNAVSLSVLPIRDKSTLSHTRLRGQVKRRRLQETRPELFTSKPTYLPLNLEAEGEPSDLSCLRPPILEYVEQPKPGEGGKIPIGQRLKYWQRLATTHAKFYKDGVVRVWQNNKERRKILQRLGPTWGKPGKLHICAMLGREREPKDGRPPKITRKEYQLCLRTRSDIHRLVPFAIVLAVFGEWTPLVMPLAFIPEVCHRPSDRMKTAERWCKRRDYFHSKANKDIFLAADKNAGVDKEKSLKATLNRYLLWGYVADATFWIKLTPYIPRSWNAYLALNGLAFIPRHHEILADTVLIMREGGFGRLSAEDISEYCMKCASARFYLEARVALQNGVHPANEAMRKRMAPILEQHAKQMLDIDWTRLAPRFWWMQELTVRSGNAPDAWYKTSEDLPAR</sequence>
<comment type="caution">
    <text evidence="1">The sequence shown here is derived from an EMBL/GenBank/DDBJ whole genome shotgun (WGS) entry which is preliminary data.</text>
</comment>
<gene>
    <name evidence="1" type="ORF">A1O3_03002</name>
</gene>
<dbReference type="STRING" id="1182542.W9YJU0"/>
<organism evidence="1 2">
    <name type="scientific">Capronia epimyces CBS 606.96</name>
    <dbReference type="NCBI Taxonomy" id="1182542"/>
    <lineage>
        <taxon>Eukaryota</taxon>
        <taxon>Fungi</taxon>
        <taxon>Dikarya</taxon>
        <taxon>Ascomycota</taxon>
        <taxon>Pezizomycotina</taxon>
        <taxon>Eurotiomycetes</taxon>
        <taxon>Chaetothyriomycetidae</taxon>
        <taxon>Chaetothyriales</taxon>
        <taxon>Herpotrichiellaceae</taxon>
        <taxon>Capronia</taxon>
    </lineage>
</organism>
<accession>W9YJU0</accession>
<dbReference type="OrthoDB" id="73691at2759"/>
<dbReference type="EMBL" id="AMGY01000002">
    <property type="protein sequence ID" value="EXJ89935.1"/>
    <property type="molecule type" value="Genomic_DNA"/>
</dbReference>
<evidence type="ECO:0008006" key="3">
    <source>
        <dbReference type="Google" id="ProtNLM"/>
    </source>
</evidence>
<evidence type="ECO:0000313" key="1">
    <source>
        <dbReference type="EMBL" id="EXJ89935.1"/>
    </source>
</evidence>
<name>W9YJU0_9EURO</name>
<dbReference type="RefSeq" id="XP_007731332.1">
    <property type="nucleotide sequence ID" value="XM_007733142.1"/>
</dbReference>
<keyword evidence="2" id="KW-1185">Reference proteome</keyword>